<dbReference type="InterPro" id="IPR051835">
    <property type="entry name" value="RAC1-GEF"/>
</dbReference>
<evidence type="ECO:0000259" key="1">
    <source>
        <dbReference type="PROSITE" id="PS50003"/>
    </source>
</evidence>
<dbReference type="EMBL" id="UYYF01005025">
    <property type="protein sequence ID" value="VDN07919.1"/>
    <property type="molecule type" value="Genomic_DNA"/>
</dbReference>
<dbReference type="AlphaFoldDB" id="A0A0N5DAP5"/>
<dbReference type="InterPro" id="IPR001849">
    <property type="entry name" value="PH_domain"/>
</dbReference>
<dbReference type="PROSITE" id="PS50003">
    <property type="entry name" value="PH_DOMAIN"/>
    <property type="match status" value="2"/>
</dbReference>
<dbReference type="OMA" id="NEFTRAN"/>
<feature type="domain" description="PH" evidence="1">
    <location>
        <begin position="156"/>
        <end position="254"/>
    </location>
</feature>
<keyword evidence="3" id="KW-1185">Reference proteome</keyword>
<reference evidence="4" key="1">
    <citation type="submission" date="2017-02" db="UniProtKB">
        <authorList>
            <consortium name="WormBaseParasite"/>
        </authorList>
    </citation>
    <scope>IDENTIFICATION</scope>
</reference>
<feature type="domain" description="PH" evidence="1">
    <location>
        <begin position="300"/>
        <end position="397"/>
    </location>
</feature>
<organism evidence="4">
    <name type="scientific">Thelazia callipaeda</name>
    <name type="common">Oriental eyeworm</name>
    <name type="synonym">Parasitic nematode</name>
    <dbReference type="NCBI Taxonomy" id="103827"/>
    <lineage>
        <taxon>Eukaryota</taxon>
        <taxon>Metazoa</taxon>
        <taxon>Ecdysozoa</taxon>
        <taxon>Nematoda</taxon>
        <taxon>Chromadorea</taxon>
        <taxon>Rhabditida</taxon>
        <taxon>Spirurina</taxon>
        <taxon>Spiruromorpha</taxon>
        <taxon>Thelazioidea</taxon>
        <taxon>Thelaziidae</taxon>
        <taxon>Thelazia</taxon>
    </lineage>
</organism>
<evidence type="ECO:0000313" key="3">
    <source>
        <dbReference type="Proteomes" id="UP000276776"/>
    </source>
</evidence>
<protein>
    <submittedName>
        <fullName evidence="4">PH domain-containing protein</fullName>
    </submittedName>
</protein>
<dbReference type="SUPFAM" id="SSF48065">
    <property type="entry name" value="DBL homology domain (DH-domain)"/>
    <property type="match status" value="1"/>
</dbReference>
<gene>
    <name evidence="2" type="ORF">TCLT_LOCUS10237</name>
</gene>
<dbReference type="SMART" id="SM00233">
    <property type="entry name" value="PH"/>
    <property type="match status" value="2"/>
</dbReference>
<name>A0A0N5DAP5_THECL</name>
<dbReference type="STRING" id="103827.A0A0N5DAP5"/>
<dbReference type="Gene3D" id="2.30.29.30">
    <property type="entry name" value="Pleckstrin-homology domain (PH domain)/Phosphotyrosine-binding domain (PTB)"/>
    <property type="match status" value="2"/>
</dbReference>
<dbReference type="Gene3D" id="1.20.900.10">
    <property type="entry name" value="Dbl homology (DH) domain"/>
    <property type="match status" value="1"/>
</dbReference>
<reference evidence="2 3" key="2">
    <citation type="submission" date="2018-11" db="EMBL/GenBank/DDBJ databases">
        <authorList>
            <consortium name="Pathogen Informatics"/>
        </authorList>
    </citation>
    <scope>NUCLEOTIDE SEQUENCE [LARGE SCALE GENOMIC DNA]</scope>
</reference>
<dbReference type="InterPro" id="IPR035899">
    <property type="entry name" value="DBL_dom_sf"/>
</dbReference>
<proteinExistence type="predicted"/>
<accession>A0A0N5DAP5</accession>
<dbReference type="OrthoDB" id="5855761at2759"/>
<dbReference type="PANTHER" id="PTHR45858">
    <property type="entry name" value="FERM DOMAIN CONTAINING PROTEIN"/>
    <property type="match status" value="1"/>
</dbReference>
<evidence type="ECO:0000313" key="2">
    <source>
        <dbReference type="EMBL" id="VDN07919.1"/>
    </source>
</evidence>
<sequence>MRNFFRDKSLQNTPAERPRIGDILLCSVHNALQHYRKFVQNSPIYLAAINEFTRANSAFAESLNRLQMKHSYCFNINFVMLKVIHRMVVWQNLLGRMVAAFLEDCNENETASQLSSCRVALEKKKATLEGLVHFIKFVELGDDLNIIDGLTDPLRRFIRQGWLCKWTKRGFISHVVILFNDALLFAHRSQTSGFIRNAFLPLRSMKVEEGDALHVVTDPTLCLTIRAVGRTFLMSSDCTRVRDIWFEEIRRAIDNAKNSAVEKLPQTETFGAKGVPCSTLDVCWYRHATLGINAIIAAPTNQMSGYLLRKYRNSTEWEKLWVVHANFALIFFQSHQEKEPLALLPIVSYHISLPQLNDEIDCDNVFKVSYNTHCYFFRTDSLYSFSKWYECIRESAISSSPLDVIANYMEAKKLEITYATVYLHNLIYMTADFNTNYSLVELWAVLIIRC</sequence>
<dbReference type="Pfam" id="PF00169">
    <property type="entry name" value="PH"/>
    <property type="match status" value="1"/>
</dbReference>
<dbReference type="PANTHER" id="PTHR45858:SF5">
    <property type="entry name" value="MOESIN_EZRIN_RADIXIN HOMOLOG 1"/>
    <property type="match status" value="1"/>
</dbReference>
<dbReference type="SUPFAM" id="SSF50729">
    <property type="entry name" value="PH domain-like"/>
    <property type="match status" value="2"/>
</dbReference>
<dbReference type="Proteomes" id="UP000276776">
    <property type="component" value="Unassembled WGS sequence"/>
</dbReference>
<dbReference type="WBParaSite" id="TCLT_0001024801-mRNA-1">
    <property type="protein sequence ID" value="TCLT_0001024801-mRNA-1"/>
    <property type="gene ID" value="TCLT_0001024801"/>
</dbReference>
<dbReference type="GO" id="GO:0005085">
    <property type="term" value="F:guanyl-nucleotide exchange factor activity"/>
    <property type="evidence" value="ECO:0007669"/>
    <property type="project" value="TreeGrafter"/>
</dbReference>
<dbReference type="InterPro" id="IPR011993">
    <property type="entry name" value="PH-like_dom_sf"/>
</dbReference>
<evidence type="ECO:0000313" key="4">
    <source>
        <dbReference type="WBParaSite" id="TCLT_0001024801-mRNA-1"/>
    </source>
</evidence>